<reference evidence="3" key="1">
    <citation type="submission" date="2016-09" db="EMBL/GenBank/DDBJ databases">
        <authorList>
            <person name="Wibberg D."/>
        </authorList>
    </citation>
    <scope>NUCLEOTIDE SEQUENCE [LARGE SCALE GENOMIC DNA]</scope>
</reference>
<name>A0A1M4MW87_9RHOB</name>
<evidence type="ECO:0000259" key="1">
    <source>
        <dbReference type="Pfam" id="PF13452"/>
    </source>
</evidence>
<keyword evidence="3" id="KW-1185">Reference proteome</keyword>
<dbReference type="PANTHER" id="PTHR28152">
    <property type="entry name" value="HYDROXYACYL-THIOESTER DEHYDRATASE TYPE 2, MITOCHONDRIAL"/>
    <property type="match status" value="1"/>
</dbReference>
<dbReference type="EMBL" id="FMJB01000040">
    <property type="protein sequence ID" value="SCM66800.1"/>
    <property type="molecule type" value="Genomic_DNA"/>
</dbReference>
<dbReference type="Gene3D" id="3.10.129.10">
    <property type="entry name" value="Hotdog Thioesterase"/>
    <property type="match status" value="2"/>
</dbReference>
<sequence>MANATTLTDIMDPARAQALAVSLGMPDIADTMPPFFHQIYFWDPVENAGLGRDGHPKVGQGIMPDMGLPRRMWAGGRLEFHTPVRLGQIAEKTSAVDKTAHKEGRSGPLGFVTLRHDIHQNNKICVTEYQDIVYLNDPAPDARPATPPMARNDGEILLERSFSSTDLFRYSALTFNGHRIHYDLDYCREVEGYDGLVVHGPLLAQMLMLLAERALGPLTSFEFRATAPALHGEHIAFCLGTDGAMWVSGPDGRQCMQAVARI</sequence>
<accession>A0A1M4MW87</accession>
<gene>
    <name evidence="2" type="ORF">KARMA_0982</name>
</gene>
<evidence type="ECO:0000313" key="2">
    <source>
        <dbReference type="EMBL" id="SCM66800.1"/>
    </source>
</evidence>
<protein>
    <submittedName>
        <fullName evidence="2">Acyl dehydratase</fullName>
    </submittedName>
</protein>
<dbReference type="AlphaFoldDB" id="A0A1M4MW87"/>
<evidence type="ECO:0000313" key="3">
    <source>
        <dbReference type="Proteomes" id="UP000184085"/>
    </source>
</evidence>
<proteinExistence type="predicted"/>
<organism evidence="2 3">
    <name type="scientific">Donghicola eburneus</name>
    <dbReference type="NCBI Taxonomy" id="393278"/>
    <lineage>
        <taxon>Bacteria</taxon>
        <taxon>Pseudomonadati</taxon>
        <taxon>Pseudomonadota</taxon>
        <taxon>Alphaproteobacteria</taxon>
        <taxon>Rhodobacterales</taxon>
        <taxon>Roseobacteraceae</taxon>
        <taxon>Donghicola</taxon>
    </lineage>
</organism>
<dbReference type="InterPro" id="IPR029069">
    <property type="entry name" value="HotDog_dom_sf"/>
</dbReference>
<dbReference type="Proteomes" id="UP000184085">
    <property type="component" value="Unassembled WGS sequence"/>
</dbReference>
<dbReference type="InterPro" id="IPR039569">
    <property type="entry name" value="FAS1-like_DH_region"/>
</dbReference>
<dbReference type="SUPFAM" id="SSF54637">
    <property type="entry name" value="Thioesterase/thiol ester dehydrase-isomerase"/>
    <property type="match status" value="1"/>
</dbReference>
<dbReference type="PANTHER" id="PTHR28152:SF1">
    <property type="entry name" value="HYDROXYACYL-THIOESTER DEHYDRATASE TYPE 2, MITOCHONDRIAL"/>
    <property type="match status" value="1"/>
</dbReference>
<dbReference type="GO" id="GO:0019171">
    <property type="term" value="F:(3R)-hydroxyacyl-[acyl-carrier-protein] dehydratase activity"/>
    <property type="evidence" value="ECO:0007669"/>
    <property type="project" value="TreeGrafter"/>
</dbReference>
<feature type="domain" description="FAS1-like dehydratase" evidence="1">
    <location>
        <begin position="64"/>
        <end position="124"/>
    </location>
</feature>
<dbReference type="Pfam" id="PF13452">
    <property type="entry name" value="FAS1_DH_region"/>
    <property type="match status" value="1"/>
</dbReference>
<dbReference type="InterPro" id="IPR052741">
    <property type="entry name" value="Mitochondrial_HTD2"/>
</dbReference>